<comment type="caution">
    <text evidence="3">The sequence shown here is derived from an EMBL/GenBank/DDBJ whole genome shotgun (WGS) entry which is preliminary data.</text>
</comment>
<dbReference type="InterPro" id="IPR013910">
    <property type="entry name" value="TF_PAP1"/>
</dbReference>
<proteinExistence type="predicted"/>
<evidence type="ECO:0000256" key="1">
    <source>
        <dbReference type="SAM" id="MobiDB-lite"/>
    </source>
</evidence>
<dbReference type="Proteomes" id="UP001497623">
    <property type="component" value="Unassembled WGS sequence"/>
</dbReference>
<organism evidence="3 4">
    <name type="scientific">Meganyctiphanes norvegica</name>
    <name type="common">Northern krill</name>
    <name type="synonym">Thysanopoda norvegica</name>
    <dbReference type="NCBI Taxonomy" id="48144"/>
    <lineage>
        <taxon>Eukaryota</taxon>
        <taxon>Metazoa</taxon>
        <taxon>Ecdysozoa</taxon>
        <taxon>Arthropoda</taxon>
        <taxon>Crustacea</taxon>
        <taxon>Multicrustacea</taxon>
        <taxon>Malacostraca</taxon>
        <taxon>Eumalacostraca</taxon>
        <taxon>Eucarida</taxon>
        <taxon>Euphausiacea</taxon>
        <taxon>Euphausiidae</taxon>
        <taxon>Meganyctiphanes</taxon>
    </lineage>
</organism>
<feature type="compositionally biased region" description="Low complexity" evidence="1">
    <location>
        <begin position="108"/>
        <end position="117"/>
    </location>
</feature>
<evidence type="ECO:0000313" key="3">
    <source>
        <dbReference type="EMBL" id="CAL4137157.1"/>
    </source>
</evidence>
<feature type="compositionally biased region" description="Low complexity" evidence="1">
    <location>
        <begin position="73"/>
        <end position="87"/>
    </location>
</feature>
<accession>A0AAV2RPV9</accession>
<dbReference type="AlphaFoldDB" id="A0AAV2RPV9"/>
<evidence type="ECO:0000259" key="2">
    <source>
        <dbReference type="Pfam" id="PF08601"/>
    </source>
</evidence>
<keyword evidence="4" id="KW-1185">Reference proteome</keyword>
<dbReference type="EMBL" id="CAXKWB010030112">
    <property type="protein sequence ID" value="CAL4137157.1"/>
    <property type="molecule type" value="Genomic_DNA"/>
</dbReference>
<gene>
    <name evidence="3" type="ORF">MNOR_LOCUS27936</name>
</gene>
<sequence>MYSHITGETHMRKYMEVKYGFLKKHDSALEKEAKDVEELEGKIHHWIVDFTNQLEDKKYIKREFKNVKREKISSSSSSDSDSSSSDSSSRRHSSRARSPVPMRSPPRQQVAVASVSVDQTELV</sequence>
<feature type="domain" description="Transcription factor PAP1" evidence="2">
    <location>
        <begin position="65"/>
        <end position="115"/>
    </location>
</feature>
<name>A0AAV2RPV9_MEGNR</name>
<dbReference type="Pfam" id="PF08601">
    <property type="entry name" value="PAP1"/>
    <property type="match status" value="1"/>
</dbReference>
<reference evidence="3 4" key="1">
    <citation type="submission" date="2024-05" db="EMBL/GenBank/DDBJ databases">
        <authorList>
            <person name="Wallberg A."/>
        </authorList>
    </citation>
    <scope>NUCLEOTIDE SEQUENCE [LARGE SCALE GENOMIC DNA]</scope>
</reference>
<evidence type="ECO:0000313" key="4">
    <source>
        <dbReference type="Proteomes" id="UP001497623"/>
    </source>
</evidence>
<protein>
    <recommendedName>
        <fullName evidence="2">Transcription factor PAP1 domain-containing protein</fullName>
    </recommendedName>
</protein>
<feature type="region of interest" description="Disordered" evidence="1">
    <location>
        <begin position="68"/>
        <end position="123"/>
    </location>
</feature>